<dbReference type="SMART" id="SM00382">
    <property type="entry name" value="AAA"/>
    <property type="match status" value="1"/>
</dbReference>
<dbReference type="GO" id="GO:0005524">
    <property type="term" value="F:ATP binding"/>
    <property type="evidence" value="ECO:0007669"/>
    <property type="project" value="UniProtKB-KW"/>
</dbReference>
<dbReference type="Pfam" id="PF00144">
    <property type="entry name" value="Beta-lactamase"/>
    <property type="match status" value="1"/>
</dbReference>
<dbReference type="EMBL" id="CAFBRV010000119">
    <property type="protein sequence ID" value="CAB5120639.1"/>
    <property type="molecule type" value="Genomic_DNA"/>
</dbReference>
<evidence type="ECO:0000256" key="4">
    <source>
        <dbReference type="ARBA" id="ARBA00022840"/>
    </source>
</evidence>
<dbReference type="InterPro" id="IPR001466">
    <property type="entry name" value="Beta-lactam-related"/>
</dbReference>
<dbReference type="PROSITE" id="PS00211">
    <property type="entry name" value="ABC_TRANSPORTER_1"/>
    <property type="match status" value="1"/>
</dbReference>
<dbReference type="AlphaFoldDB" id="A0A6J7VU61"/>
<dbReference type="PANTHER" id="PTHR43776:SF7">
    <property type="entry name" value="D,D-DIPEPTIDE TRANSPORT ATP-BINDING PROTEIN DDPF-RELATED"/>
    <property type="match status" value="1"/>
</dbReference>
<dbReference type="GO" id="GO:0016887">
    <property type="term" value="F:ATP hydrolysis activity"/>
    <property type="evidence" value="ECO:0007669"/>
    <property type="project" value="InterPro"/>
</dbReference>
<comment type="similarity">
    <text evidence="1">Belongs to the ABC transporter superfamily.</text>
</comment>
<keyword evidence="3" id="KW-0547">Nucleotide-binding</keyword>
<keyword evidence="2" id="KW-0813">Transport</keyword>
<name>A0A6J7VU61_9ZZZZ</name>
<dbReference type="SUPFAM" id="SSF56601">
    <property type="entry name" value="beta-lactamase/transpeptidase-like"/>
    <property type="match status" value="1"/>
</dbReference>
<protein>
    <submittedName>
        <fullName evidence="6">Unannotated protein</fullName>
    </submittedName>
</protein>
<dbReference type="PANTHER" id="PTHR43776">
    <property type="entry name" value="TRANSPORT ATP-BINDING PROTEIN"/>
    <property type="match status" value="1"/>
</dbReference>
<dbReference type="SUPFAM" id="SSF52540">
    <property type="entry name" value="P-loop containing nucleoside triphosphate hydrolases"/>
    <property type="match status" value="1"/>
</dbReference>
<dbReference type="InterPro" id="IPR027417">
    <property type="entry name" value="P-loop_NTPase"/>
</dbReference>
<dbReference type="CDD" id="cd03257">
    <property type="entry name" value="ABC_NikE_OppD_transporters"/>
    <property type="match status" value="1"/>
</dbReference>
<dbReference type="Gene3D" id="3.40.710.10">
    <property type="entry name" value="DD-peptidase/beta-lactamase superfamily"/>
    <property type="match status" value="1"/>
</dbReference>
<proteinExistence type="inferred from homology"/>
<organism evidence="6">
    <name type="scientific">freshwater metagenome</name>
    <dbReference type="NCBI Taxonomy" id="449393"/>
    <lineage>
        <taxon>unclassified sequences</taxon>
        <taxon>metagenomes</taxon>
        <taxon>ecological metagenomes</taxon>
    </lineage>
</organism>
<dbReference type="PROSITE" id="PS50893">
    <property type="entry name" value="ABC_TRANSPORTER_2"/>
    <property type="match status" value="1"/>
</dbReference>
<keyword evidence="4" id="KW-0067">ATP-binding</keyword>
<dbReference type="GO" id="GO:0055085">
    <property type="term" value="P:transmembrane transport"/>
    <property type="evidence" value="ECO:0007669"/>
    <property type="project" value="UniProtKB-ARBA"/>
</dbReference>
<accession>A0A6J7VU61</accession>
<dbReference type="Gene3D" id="3.40.50.300">
    <property type="entry name" value="P-loop containing nucleotide triphosphate hydrolases"/>
    <property type="match status" value="1"/>
</dbReference>
<dbReference type="InterPro" id="IPR050319">
    <property type="entry name" value="ABC_transp_ATP-bind"/>
</dbReference>
<dbReference type="Pfam" id="PF00005">
    <property type="entry name" value="ABC_tran"/>
    <property type="match status" value="1"/>
</dbReference>
<evidence type="ECO:0000256" key="2">
    <source>
        <dbReference type="ARBA" id="ARBA00022448"/>
    </source>
</evidence>
<dbReference type="InterPro" id="IPR012338">
    <property type="entry name" value="Beta-lactam/transpept-like"/>
</dbReference>
<evidence type="ECO:0000256" key="3">
    <source>
        <dbReference type="ARBA" id="ARBA00022741"/>
    </source>
</evidence>
<gene>
    <name evidence="6" type="ORF">UFOPK4410_01021</name>
</gene>
<dbReference type="InterPro" id="IPR017871">
    <property type="entry name" value="ABC_transporter-like_CS"/>
</dbReference>
<sequence>MSEIVMQISQVSKIFPSREHKEGFTAVNSISLDLHQGEVLGVVGESGSGKSTLARCAFGITQPSSGHVTILGQDLAGKSRRATRELRSNLGFVFQDPAGSINPRMSVKNAIAEPLVLAGKSKAEIDSRIAFLMDRVGLATSQLDRKSHELSGGQCQRVAIARALATNPKIVLLDEPTSSLDLSVQAQILNLLEELRRDFNLTYFLISHNLDVVSHVSDRVAVMRDGVFVEVGTTSKVISAPQHPFTRELIRAYSGAQKQKNGLPANFHLDDWQDGPLNRWAFQNTSLFLPTATIKGASNPAEFKVSIDTTIDSLEVDVVDEIFTVPELLADLDTDAIVVLRKNEIVYEKYFNTMNQDSHHLLQSVSKSILGALYAVMVERGVVEIDRTISSYLPELNGSVYERATISQALDMTVAIEFSEDYLDPQSEMVGLDRAAGWRSSASPLDQGLRRFLKTLKANGEHGKVYQYCSANTDVLAWLISHVTGVSYQELLSRELWAPMGAKNDASITLDIEGLSVGNGGISCTTRDLALFGQLIAGGGAVNGKQMIPAWWIEEIFAGASPDVMSADYLQALHPGGSYKNKWWITASANREIYGVGIYGQYIWIDPTNECVIAKFSSLPIPVDPTHSRKHMALFRAICGQ</sequence>
<feature type="domain" description="ABC transporter" evidence="5">
    <location>
        <begin position="6"/>
        <end position="250"/>
    </location>
</feature>
<dbReference type="InterPro" id="IPR003593">
    <property type="entry name" value="AAA+_ATPase"/>
</dbReference>
<reference evidence="6" key="1">
    <citation type="submission" date="2020-05" db="EMBL/GenBank/DDBJ databases">
        <authorList>
            <person name="Chiriac C."/>
            <person name="Salcher M."/>
            <person name="Ghai R."/>
            <person name="Kavagutti S V."/>
        </authorList>
    </citation>
    <scope>NUCLEOTIDE SEQUENCE</scope>
</reference>
<evidence type="ECO:0000256" key="1">
    <source>
        <dbReference type="ARBA" id="ARBA00005417"/>
    </source>
</evidence>
<dbReference type="InterPro" id="IPR003439">
    <property type="entry name" value="ABC_transporter-like_ATP-bd"/>
</dbReference>
<evidence type="ECO:0000313" key="6">
    <source>
        <dbReference type="EMBL" id="CAB5120639.1"/>
    </source>
</evidence>
<evidence type="ECO:0000259" key="5">
    <source>
        <dbReference type="PROSITE" id="PS50893"/>
    </source>
</evidence>